<comment type="caution">
    <text evidence="1">The sequence shown here is derived from an EMBL/GenBank/DDBJ whole genome shotgun (WGS) entry which is preliminary data.</text>
</comment>
<evidence type="ECO:0000313" key="1">
    <source>
        <dbReference type="EMBL" id="MED6277705.1"/>
    </source>
</evidence>
<sequence length="110" mass="12779">MDQHILHPPLYESSGFAGAPDWTLQMCFTILTSFLHSLLKRHFEESLENKSQNEQPIRKPELFKSTGIFTLLCFSRFFLFLSPKRLKYPVKHHISVTVKLLLCLQSSISI</sequence>
<dbReference type="Proteomes" id="UP001352852">
    <property type="component" value="Unassembled WGS sequence"/>
</dbReference>
<evidence type="ECO:0000313" key="2">
    <source>
        <dbReference type="Proteomes" id="UP001352852"/>
    </source>
</evidence>
<accession>A0ABU7DTF7</accession>
<keyword evidence="2" id="KW-1185">Reference proteome</keyword>
<dbReference type="EMBL" id="JAHUTJ010034088">
    <property type="protein sequence ID" value="MED6277705.1"/>
    <property type="molecule type" value="Genomic_DNA"/>
</dbReference>
<gene>
    <name evidence="1" type="ORF">CHARACLAT_016210</name>
</gene>
<protein>
    <submittedName>
        <fullName evidence="1">Uncharacterized protein</fullName>
    </submittedName>
</protein>
<name>A0ABU7DTF7_9TELE</name>
<proteinExistence type="predicted"/>
<reference evidence="1 2" key="1">
    <citation type="submission" date="2021-06" db="EMBL/GenBank/DDBJ databases">
        <authorList>
            <person name="Palmer J.M."/>
        </authorList>
    </citation>
    <scope>NUCLEOTIDE SEQUENCE [LARGE SCALE GENOMIC DNA]</scope>
    <source>
        <strain evidence="1 2">CL_MEX2019</strain>
        <tissue evidence="1">Muscle</tissue>
    </source>
</reference>
<organism evidence="1 2">
    <name type="scientific">Characodon lateralis</name>
    <dbReference type="NCBI Taxonomy" id="208331"/>
    <lineage>
        <taxon>Eukaryota</taxon>
        <taxon>Metazoa</taxon>
        <taxon>Chordata</taxon>
        <taxon>Craniata</taxon>
        <taxon>Vertebrata</taxon>
        <taxon>Euteleostomi</taxon>
        <taxon>Actinopterygii</taxon>
        <taxon>Neopterygii</taxon>
        <taxon>Teleostei</taxon>
        <taxon>Neoteleostei</taxon>
        <taxon>Acanthomorphata</taxon>
        <taxon>Ovalentaria</taxon>
        <taxon>Atherinomorphae</taxon>
        <taxon>Cyprinodontiformes</taxon>
        <taxon>Goodeidae</taxon>
        <taxon>Characodon</taxon>
    </lineage>
</organism>